<accession>V9ERW9</accession>
<dbReference type="HOGENOM" id="CLU_3400274_0_0_1"/>
<dbReference type="EMBL" id="ANIZ01002351">
    <property type="protein sequence ID" value="ETI41243.1"/>
    <property type="molecule type" value="Genomic_DNA"/>
</dbReference>
<reference evidence="1 2" key="1">
    <citation type="submission" date="2013-11" db="EMBL/GenBank/DDBJ databases">
        <title>The Genome Sequence of Phytophthora parasitica P1569.</title>
        <authorList>
            <consortium name="The Broad Institute Genomics Platform"/>
            <person name="Russ C."/>
            <person name="Tyler B."/>
            <person name="Panabieres F."/>
            <person name="Shan W."/>
            <person name="Tripathy S."/>
            <person name="Grunwald N."/>
            <person name="Machado M."/>
            <person name="Johnson C.S."/>
            <person name="Arredondo F."/>
            <person name="Hong C."/>
            <person name="Coffey M."/>
            <person name="Young S.K."/>
            <person name="Zeng Q."/>
            <person name="Gargeya S."/>
            <person name="Fitzgerald M."/>
            <person name="Abouelleil A."/>
            <person name="Alvarado L."/>
            <person name="Chapman S.B."/>
            <person name="Gainer-Dewar J."/>
            <person name="Goldberg J."/>
            <person name="Griggs A."/>
            <person name="Gujja S."/>
            <person name="Hansen M."/>
            <person name="Howarth C."/>
            <person name="Imamovic A."/>
            <person name="Ireland A."/>
            <person name="Larimer J."/>
            <person name="McCowan C."/>
            <person name="Murphy C."/>
            <person name="Pearson M."/>
            <person name="Poon T.W."/>
            <person name="Priest M."/>
            <person name="Roberts A."/>
            <person name="Saif S."/>
            <person name="Shea T."/>
            <person name="Sykes S."/>
            <person name="Wortman J."/>
            <person name="Nusbaum C."/>
            <person name="Birren B."/>
        </authorList>
    </citation>
    <scope>NUCLEOTIDE SEQUENCE [LARGE SCALE GENOMIC DNA]</scope>
    <source>
        <strain evidence="1 2">P1569</strain>
    </source>
</reference>
<name>V9ERW9_PHYNI</name>
<dbReference type="AlphaFoldDB" id="V9ERW9"/>
<gene>
    <name evidence="1" type="ORF">F443_13516</name>
</gene>
<protein>
    <submittedName>
        <fullName evidence="1">Uncharacterized protein</fullName>
    </submittedName>
</protein>
<evidence type="ECO:0000313" key="1">
    <source>
        <dbReference type="EMBL" id="ETI41243.1"/>
    </source>
</evidence>
<comment type="caution">
    <text evidence="1">The sequence shown here is derived from an EMBL/GenBank/DDBJ whole genome shotgun (WGS) entry which is preliminary data.</text>
</comment>
<proteinExistence type="predicted"/>
<organism evidence="1 2">
    <name type="scientific">Phytophthora nicotianae P1569</name>
    <dbReference type="NCBI Taxonomy" id="1317065"/>
    <lineage>
        <taxon>Eukaryota</taxon>
        <taxon>Sar</taxon>
        <taxon>Stramenopiles</taxon>
        <taxon>Oomycota</taxon>
        <taxon>Peronosporomycetes</taxon>
        <taxon>Peronosporales</taxon>
        <taxon>Peronosporaceae</taxon>
        <taxon>Phytophthora</taxon>
    </lineage>
</organism>
<sequence>MDALLHGWFAINPALFDLRLRRNSAMYQSSL</sequence>
<keyword evidence="2" id="KW-1185">Reference proteome</keyword>
<dbReference type="Proteomes" id="UP000018721">
    <property type="component" value="Unassembled WGS sequence"/>
</dbReference>
<evidence type="ECO:0000313" key="2">
    <source>
        <dbReference type="Proteomes" id="UP000018721"/>
    </source>
</evidence>